<keyword evidence="8" id="KW-0282">Flagellum</keyword>
<evidence type="ECO:0000259" key="7">
    <source>
        <dbReference type="Pfam" id="PF22692"/>
    </source>
</evidence>
<keyword evidence="8" id="KW-0969">Cilium</keyword>
<accession>A0A1G8HYA2</accession>
<feature type="domain" description="Flagellar hook protein FlgE/F/G-like D1" evidence="7">
    <location>
        <begin position="96"/>
        <end position="198"/>
    </location>
</feature>
<sequence length="302" mass="32950">MLRSLYSGVSGMRTNQVKMDVIGNNIANVNTTGFKSGRARFQDMLSQTLAYAQASTEEAIGGVNAQQVGLGVKVGAIDTIMTNGGLQPTNRDLDFAVEGTGFFIVTQENVPEGQPINQRLYTRDGAFYRDSLGNLVNASGYRVVGQMYDFENETWPADFEPSNLQTLKITNELSYTDADGNAVNVNLETFSIDSSGTIIGVYDDGVAREIGRMVLAKFENPEGLEKMGNNNYRASRNSGDDVKSTANSEGYGLVRSGVLEMSNVDLANEFTDLIITSRSYQANSRTITTSDEMLQELLSLKR</sequence>
<comment type="similarity">
    <text evidence="2 4">Belongs to the flagella basal body rod proteins family.</text>
</comment>
<organism evidence="8 9">
    <name type="scientific">Proteiniclasticum ruminis</name>
    <dbReference type="NCBI Taxonomy" id="398199"/>
    <lineage>
        <taxon>Bacteria</taxon>
        <taxon>Bacillati</taxon>
        <taxon>Bacillota</taxon>
        <taxon>Clostridia</taxon>
        <taxon>Eubacteriales</taxon>
        <taxon>Clostridiaceae</taxon>
        <taxon>Proteiniclasticum</taxon>
    </lineage>
</organism>
<feature type="domain" description="Flagellar basal body rod protein N-terminal" evidence="5">
    <location>
        <begin position="5"/>
        <end position="35"/>
    </location>
</feature>
<dbReference type="GO" id="GO:0005829">
    <property type="term" value="C:cytosol"/>
    <property type="evidence" value="ECO:0007669"/>
    <property type="project" value="TreeGrafter"/>
</dbReference>
<dbReference type="GO" id="GO:0009425">
    <property type="term" value="C:bacterial-type flagellum basal body"/>
    <property type="evidence" value="ECO:0007669"/>
    <property type="project" value="UniProtKB-SubCell"/>
</dbReference>
<keyword evidence="8" id="KW-0966">Cell projection</keyword>
<evidence type="ECO:0000313" key="9">
    <source>
        <dbReference type="Proteomes" id="UP000183255"/>
    </source>
</evidence>
<reference evidence="8 9" key="1">
    <citation type="submission" date="2016-10" db="EMBL/GenBank/DDBJ databases">
        <authorList>
            <person name="de Groot N.N."/>
        </authorList>
    </citation>
    <scope>NUCLEOTIDE SEQUENCE [LARGE SCALE GENOMIC DNA]</scope>
    <source>
        <strain evidence="8 9">CGMCC 1.5058</strain>
    </source>
</reference>
<dbReference type="InterPro" id="IPR010930">
    <property type="entry name" value="Flg_bb/hook_C_dom"/>
</dbReference>
<dbReference type="InterPro" id="IPR053967">
    <property type="entry name" value="LlgE_F_G-like_D1"/>
</dbReference>
<gene>
    <name evidence="8" type="ORF">SAMN05421804_101719</name>
</gene>
<comment type="function">
    <text evidence="4">A flexible structure which links the flagellar filament to the drive apparatus in the basal body.</text>
</comment>
<dbReference type="RefSeq" id="WP_031574193.1">
    <property type="nucleotide sequence ID" value="NZ_FNDZ01000001.1"/>
</dbReference>
<evidence type="ECO:0000256" key="4">
    <source>
        <dbReference type="RuleBase" id="RU362116"/>
    </source>
</evidence>
<dbReference type="GO" id="GO:0009424">
    <property type="term" value="C:bacterial-type flagellum hook"/>
    <property type="evidence" value="ECO:0007669"/>
    <property type="project" value="TreeGrafter"/>
</dbReference>
<dbReference type="Pfam" id="PF22692">
    <property type="entry name" value="LlgE_F_G_D1"/>
    <property type="match status" value="1"/>
</dbReference>
<dbReference type="InterPro" id="IPR020013">
    <property type="entry name" value="Flagellar_FlgE/F/G"/>
</dbReference>
<comment type="subcellular location">
    <subcellularLocation>
        <location evidence="1 4">Bacterial flagellum basal body</location>
    </subcellularLocation>
</comment>
<protein>
    <recommendedName>
        <fullName evidence="4">Flagellar hook protein FlgE</fullName>
    </recommendedName>
</protein>
<dbReference type="EMBL" id="FNDZ01000001">
    <property type="protein sequence ID" value="SDI11646.1"/>
    <property type="molecule type" value="Genomic_DNA"/>
</dbReference>
<keyword evidence="3 4" id="KW-0975">Bacterial flagellum</keyword>
<dbReference type="Pfam" id="PF00460">
    <property type="entry name" value="Flg_bb_rod"/>
    <property type="match status" value="1"/>
</dbReference>
<dbReference type="AlphaFoldDB" id="A0A1G8HYA2"/>
<evidence type="ECO:0000259" key="6">
    <source>
        <dbReference type="Pfam" id="PF06429"/>
    </source>
</evidence>
<evidence type="ECO:0000256" key="2">
    <source>
        <dbReference type="ARBA" id="ARBA00009677"/>
    </source>
</evidence>
<dbReference type="SUPFAM" id="SSF117143">
    <property type="entry name" value="Flagellar hook protein flgE"/>
    <property type="match status" value="1"/>
</dbReference>
<name>A0A1G8HYA2_9CLOT</name>
<dbReference type="PANTHER" id="PTHR30435:SF1">
    <property type="entry name" value="FLAGELLAR HOOK PROTEIN FLGE"/>
    <property type="match status" value="1"/>
</dbReference>
<dbReference type="Pfam" id="PF06429">
    <property type="entry name" value="Flg_bbr_C"/>
    <property type="match status" value="1"/>
</dbReference>
<proteinExistence type="inferred from homology"/>
<evidence type="ECO:0000256" key="3">
    <source>
        <dbReference type="ARBA" id="ARBA00023143"/>
    </source>
</evidence>
<dbReference type="Proteomes" id="UP000183255">
    <property type="component" value="Unassembled WGS sequence"/>
</dbReference>
<evidence type="ECO:0000256" key="1">
    <source>
        <dbReference type="ARBA" id="ARBA00004117"/>
    </source>
</evidence>
<evidence type="ECO:0000313" key="8">
    <source>
        <dbReference type="EMBL" id="SDI11646.1"/>
    </source>
</evidence>
<dbReference type="InterPro" id="IPR001444">
    <property type="entry name" value="Flag_bb_rod_N"/>
</dbReference>
<dbReference type="GO" id="GO:0071978">
    <property type="term" value="P:bacterial-type flagellum-dependent swarming motility"/>
    <property type="evidence" value="ECO:0007669"/>
    <property type="project" value="TreeGrafter"/>
</dbReference>
<dbReference type="NCBIfam" id="TIGR03506">
    <property type="entry name" value="FlgEFG_subfam"/>
    <property type="match status" value="2"/>
</dbReference>
<feature type="domain" description="Flagellar basal-body/hook protein C-terminal" evidence="6">
    <location>
        <begin position="256"/>
        <end position="300"/>
    </location>
</feature>
<evidence type="ECO:0000259" key="5">
    <source>
        <dbReference type="Pfam" id="PF00460"/>
    </source>
</evidence>
<dbReference type="PANTHER" id="PTHR30435">
    <property type="entry name" value="FLAGELLAR PROTEIN"/>
    <property type="match status" value="1"/>
</dbReference>
<dbReference type="InterPro" id="IPR037925">
    <property type="entry name" value="FlgE/F/G-like"/>
</dbReference>